<dbReference type="Proteomes" id="UP001218188">
    <property type="component" value="Unassembled WGS sequence"/>
</dbReference>
<evidence type="ECO:0000313" key="1">
    <source>
        <dbReference type="EMBL" id="KAJ7022586.1"/>
    </source>
</evidence>
<comment type="caution">
    <text evidence="1">The sequence shown here is derived from an EMBL/GenBank/DDBJ whole genome shotgun (WGS) entry which is preliminary data.</text>
</comment>
<gene>
    <name evidence="1" type="ORF">C8F04DRAFT_1137765</name>
</gene>
<accession>A0AAD6S9K4</accession>
<evidence type="ECO:0008006" key="3">
    <source>
        <dbReference type="Google" id="ProtNLM"/>
    </source>
</evidence>
<evidence type="ECO:0000313" key="2">
    <source>
        <dbReference type="Proteomes" id="UP001218188"/>
    </source>
</evidence>
<reference evidence="1" key="1">
    <citation type="submission" date="2023-03" db="EMBL/GenBank/DDBJ databases">
        <title>Massive genome expansion in bonnet fungi (Mycena s.s.) driven by repeated elements and novel gene families across ecological guilds.</title>
        <authorList>
            <consortium name="Lawrence Berkeley National Laboratory"/>
            <person name="Harder C.B."/>
            <person name="Miyauchi S."/>
            <person name="Viragh M."/>
            <person name="Kuo A."/>
            <person name="Thoen E."/>
            <person name="Andreopoulos B."/>
            <person name="Lu D."/>
            <person name="Skrede I."/>
            <person name="Drula E."/>
            <person name="Henrissat B."/>
            <person name="Morin E."/>
            <person name="Kohler A."/>
            <person name="Barry K."/>
            <person name="LaButti K."/>
            <person name="Morin E."/>
            <person name="Salamov A."/>
            <person name="Lipzen A."/>
            <person name="Mereny Z."/>
            <person name="Hegedus B."/>
            <person name="Baldrian P."/>
            <person name="Stursova M."/>
            <person name="Weitz H."/>
            <person name="Taylor A."/>
            <person name="Grigoriev I.V."/>
            <person name="Nagy L.G."/>
            <person name="Martin F."/>
            <person name="Kauserud H."/>
        </authorList>
    </citation>
    <scope>NUCLEOTIDE SEQUENCE</scope>
    <source>
        <strain evidence="1">CBHHK200</strain>
    </source>
</reference>
<keyword evidence="2" id="KW-1185">Reference proteome</keyword>
<dbReference type="InterPro" id="IPR032675">
    <property type="entry name" value="LRR_dom_sf"/>
</dbReference>
<dbReference type="EMBL" id="JARJCM010000207">
    <property type="protein sequence ID" value="KAJ7022586.1"/>
    <property type="molecule type" value="Genomic_DNA"/>
</dbReference>
<sequence>MNWFLKPNVKVDASLQLLVKLEGPSIRDRLRQNRVTVDEGKKAAIVGSLDAARARIFQIWAAGVSSREPASLEVITLQNYIAEYSSLFSKIRQLPDEILLLILLHPDIHDHLIIGHPSSRLSAVHPTTAHITAVCTYWRSLVLAMPVFFASLNVLVTGSQNNLSLLRLFLLRSQNAPLSIIVQARPNTRLNPAIVDAIVQQAPRWERLRIAPATHSTDFVSSIPAHLPLLETIAFGGTAVALGRIAAPRLQIVGMRSISEMNDIPDLPPNGIRQLSAHLMVGLCGKLLDKFSNVSHLTITPLRYSRVNNPLTPKPHPSVQKLTLLANGETETAFVEVMKALNLPSLEWLQLVDGIRCDSSSLQSHTHRSGCRLKTLLLRNTFISALDFVELLRALPTLETLEITWQSQVTDAMTDLVLTRLTPVPGLNILPALTKLVLNGNFAFGTTALLTMLASRLAAGSTGTSLAIIDITLVDRVMSSVQLEMFAALRIGTLTSLECLDENRKRVRVCNGLWR</sequence>
<dbReference type="Gene3D" id="3.80.10.10">
    <property type="entry name" value="Ribonuclease Inhibitor"/>
    <property type="match status" value="1"/>
</dbReference>
<protein>
    <recommendedName>
        <fullName evidence="3">F-box domain-containing protein</fullName>
    </recommendedName>
</protein>
<proteinExistence type="predicted"/>
<dbReference type="AlphaFoldDB" id="A0AAD6S9K4"/>
<dbReference type="SUPFAM" id="SSF52047">
    <property type="entry name" value="RNI-like"/>
    <property type="match status" value="1"/>
</dbReference>
<organism evidence="1 2">
    <name type="scientific">Mycena alexandri</name>
    <dbReference type="NCBI Taxonomy" id="1745969"/>
    <lineage>
        <taxon>Eukaryota</taxon>
        <taxon>Fungi</taxon>
        <taxon>Dikarya</taxon>
        <taxon>Basidiomycota</taxon>
        <taxon>Agaricomycotina</taxon>
        <taxon>Agaricomycetes</taxon>
        <taxon>Agaricomycetidae</taxon>
        <taxon>Agaricales</taxon>
        <taxon>Marasmiineae</taxon>
        <taxon>Mycenaceae</taxon>
        <taxon>Mycena</taxon>
    </lineage>
</organism>
<name>A0AAD6S9K4_9AGAR</name>